<dbReference type="RefSeq" id="XP_023169706.2">
    <property type="nucleotide sequence ID" value="XM_023313938.2"/>
</dbReference>
<dbReference type="AlphaFoldDB" id="A0A6J1LZV7"/>
<dbReference type="PANTHER" id="PTHR21112:SF0">
    <property type="entry name" value="CHEMOSENSORY PROTEIN A 29A-RELATED"/>
    <property type="match status" value="1"/>
</dbReference>
<dbReference type="OMA" id="MPNLGNC"/>
<sequence>MQQRSYIQSKMKFPIALVGILISLCASTISKRNYDVEIVSIAANSTDESKGKIDLRVERISRGETVLNGTWDWQYDIDDTTMLETIIYSSTSGSENDYKVLPYSIPSITFNEFLEKHYNEIIYANFRNCSNLALFKNRLETPWKKATYTFNLCRPKGDGSPDVLPDGFYKIFVRINGEIEVILIAVFKVFRVFY</sequence>
<dbReference type="InterPro" id="IPR010512">
    <property type="entry name" value="DUF1091"/>
</dbReference>
<evidence type="ECO:0000313" key="2">
    <source>
        <dbReference type="RefSeq" id="XP_023169706.2"/>
    </source>
</evidence>
<dbReference type="PANTHER" id="PTHR21112">
    <property type="entry name" value="CHEMOSENSORY PROTEIN A 29A-RELATED"/>
    <property type="match status" value="1"/>
</dbReference>
<keyword evidence="1" id="KW-1185">Reference proteome</keyword>
<dbReference type="Proteomes" id="UP000504633">
    <property type="component" value="Unplaced"/>
</dbReference>
<organism evidence="1 2">
    <name type="scientific">Drosophila hydei</name>
    <name type="common">Fruit fly</name>
    <dbReference type="NCBI Taxonomy" id="7224"/>
    <lineage>
        <taxon>Eukaryota</taxon>
        <taxon>Metazoa</taxon>
        <taxon>Ecdysozoa</taxon>
        <taxon>Arthropoda</taxon>
        <taxon>Hexapoda</taxon>
        <taxon>Insecta</taxon>
        <taxon>Pterygota</taxon>
        <taxon>Neoptera</taxon>
        <taxon>Endopterygota</taxon>
        <taxon>Diptera</taxon>
        <taxon>Brachycera</taxon>
        <taxon>Muscomorpha</taxon>
        <taxon>Ephydroidea</taxon>
        <taxon>Drosophilidae</taxon>
        <taxon>Drosophila</taxon>
    </lineage>
</organism>
<name>A0A6J1LZV7_DROHY</name>
<dbReference type="KEGG" id="dhe:111598606"/>
<dbReference type="GeneID" id="111598606"/>
<dbReference type="OrthoDB" id="8043478at2759"/>
<reference evidence="2" key="1">
    <citation type="submission" date="2025-08" db="UniProtKB">
        <authorList>
            <consortium name="RefSeq"/>
        </authorList>
    </citation>
    <scope>IDENTIFICATION</scope>
    <source>
        <strain evidence="2">15085-1641.00</strain>
        <tissue evidence="2">Whole body</tissue>
    </source>
</reference>
<proteinExistence type="predicted"/>
<evidence type="ECO:0000313" key="1">
    <source>
        <dbReference type="Proteomes" id="UP000504633"/>
    </source>
</evidence>
<protein>
    <submittedName>
        <fullName evidence="2">Uncharacterized protein LOC111598606</fullName>
    </submittedName>
</protein>
<accession>A0A6J1LZV7</accession>
<dbReference type="Pfam" id="PF06477">
    <property type="entry name" value="DUF1091"/>
    <property type="match status" value="1"/>
</dbReference>
<gene>
    <name evidence="2" type="primary">LOC111598606</name>
</gene>